<comment type="caution">
    <text evidence="1">The sequence shown here is derived from an EMBL/GenBank/DDBJ whole genome shotgun (WGS) entry which is preliminary data.</text>
</comment>
<accession>A0ABW9G3V4</accession>
<dbReference type="RefSeq" id="WP_408622497.1">
    <property type="nucleotide sequence ID" value="NZ_JBEQCT010000001.1"/>
</dbReference>
<name>A0ABW9G3V4_9GAMM</name>
<keyword evidence="2" id="KW-1185">Reference proteome</keyword>
<sequence length="84" mass="9375">MTQQDIANLIQEKFKFVETPSNNEVAEILLRLTATTTEDEFRKIVYDVVENTECFLFESIDMSASKNILLQIKVAAGKSGSNGS</sequence>
<organism evidence="1 2">
    <name type="scientific">Celerinatantimonas yamalensis</name>
    <dbReference type="NCBI Taxonomy" id="559956"/>
    <lineage>
        <taxon>Bacteria</taxon>
        <taxon>Pseudomonadati</taxon>
        <taxon>Pseudomonadota</taxon>
        <taxon>Gammaproteobacteria</taxon>
        <taxon>Celerinatantimonadaceae</taxon>
        <taxon>Celerinatantimonas</taxon>
    </lineage>
</organism>
<dbReference type="Proteomes" id="UP001629953">
    <property type="component" value="Unassembled WGS sequence"/>
</dbReference>
<evidence type="ECO:0000313" key="1">
    <source>
        <dbReference type="EMBL" id="MFM2484354.1"/>
    </source>
</evidence>
<evidence type="ECO:0000313" key="2">
    <source>
        <dbReference type="Proteomes" id="UP001629953"/>
    </source>
</evidence>
<protein>
    <submittedName>
        <fullName evidence="1">Uncharacterized protein</fullName>
    </submittedName>
</protein>
<proteinExistence type="predicted"/>
<dbReference type="EMBL" id="JBEQCT010000001">
    <property type="protein sequence ID" value="MFM2484354.1"/>
    <property type="molecule type" value="Genomic_DNA"/>
</dbReference>
<gene>
    <name evidence="1" type="ORF">ABUE30_04610</name>
</gene>
<reference evidence="1 2" key="1">
    <citation type="journal article" date="2013" name="Int. J. Syst. Evol. Microbiol.">
        <title>Celerinatantimonas yamalensis sp. nov., a cold-adapted diazotrophic bacterium from a cold permafrost brine.</title>
        <authorList>
            <person name="Shcherbakova V."/>
            <person name="Chuvilskaya N."/>
            <person name="Rivkina E."/>
            <person name="Demidov N."/>
            <person name="Uchaeva V."/>
            <person name="Suetin S."/>
            <person name="Suzina N."/>
            <person name="Gilichinsky D."/>
        </authorList>
    </citation>
    <scope>NUCLEOTIDE SEQUENCE [LARGE SCALE GENOMIC DNA]</scope>
    <source>
        <strain evidence="1 2">C7</strain>
    </source>
</reference>